<accession>A0A941D376</accession>
<sequence length="601" mass="63586">MGITDTNGLLHAILVILLWTGLWLVLSGPAYLIESTLRGLGALEFPRRTAAIAARLGPVGAAISGFFLRAGTAISTSGDDHDVAVVVLDSHRRMGNALRLTHLAVDRAVGDIRGLSGVSGSDTVVTKVNELEERTKLVDAIAVELEEGLEDTYGARTRTNLTLVFISLFAIVFAIANGTLLNLFFKGMTSVRVIGLPVSLLLSFMVVVAEMALGFLLALFTNRPKSAPVRWLLISMVVIAALFEAVVLGMVSSEFELELPLLEAYPVLKLWMAPFGLVLVTATSITGFMFHQTLDEHAEHRGATRLRRELKQASDFVRDLPGIWEKISQKAREAEHALKSYLSSLGGHDGRIGGSIEQIVLEHEKLVETIRDARVDEWRPLVAGAIGDKRRAIAQNIGLFVFTVASLAGFSAALSFLATAAIGTRLPPGAGVSMSIVVALGFYSTGLLAFGRLQLVEGSIGRAHPIRGGVIEYAVSAIIVVGCASGILWAASVVLGGWGVLLGALLVACGGLLAIAGYALERAVRGATLSLTVAAAFVLALATAAFSVARYLLLWLAVAIAWLVKAILAILSAPARALVDVVSRARKAPMATTPVIAEAAQ</sequence>
<keyword evidence="1" id="KW-0472">Membrane</keyword>
<dbReference type="Proteomes" id="UP000622580">
    <property type="component" value="Unassembled WGS sequence"/>
</dbReference>
<feature type="transmembrane region" description="Helical" evidence="1">
    <location>
        <begin position="197"/>
        <end position="219"/>
    </location>
</feature>
<feature type="transmembrane region" description="Helical" evidence="1">
    <location>
        <begin position="527"/>
        <end position="546"/>
    </location>
</feature>
<feature type="transmembrane region" description="Helical" evidence="1">
    <location>
        <begin position="231"/>
        <end position="251"/>
    </location>
</feature>
<reference evidence="2" key="1">
    <citation type="submission" date="2021-04" db="EMBL/GenBank/DDBJ databases">
        <title>Draft genome assembly of strain Phenylobacterium sp. 20VBR1 using MiniION and Illumina platforms.</title>
        <authorList>
            <person name="Thomas F.A."/>
            <person name="Krishnan K.P."/>
            <person name="Sinha R.K."/>
        </authorList>
    </citation>
    <scope>NUCLEOTIDE SEQUENCE</scope>
    <source>
        <strain evidence="2">20VBR1</strain>
    </source>
</reference>
<evidence type="ECO:0000256" key="1">
    <source>
        <dbReference type="SAM" id="Phobius"/>
    </source>
</evidence>
<dbReference type="RefSeq" id="WP_215340661.1">
    <property type="nucleotide sequence ID" value="NZ_JAGSGD010000001.1"/>
</dbReference>
<keyword evidence="1" id="KW-0812">Transmembrane</keyword>
<feature type="transmembrane region" description="Helical" evidence="1">
    <location>
        <begin position="399"/>
        <end position="423"/>
    </location>
</feature>
<dbReference type="AlphaFoldDB" id="A0A941D376"/>
<keyword evidence="3" id="KW-1185">Reference proteome</keyword>
<gene>
    <name evidence="2" type="ORF">JKL49_11395</name>
</gene>
<name>A0A941D376_9CAUL</name>
<keyword evidence="1" id="KW-1133">Transmembrane helix</keyword>
<feature type="transmembrane region" description="Helical" evidence="1">
    <location>
        <begin position="271"/>
        <end position="291"/>
    </location>
</feature>
<feature type="transmembrane region" description="Helical" evidence="1">
    <location>
        <begin position="12"/>
        <end position="33"/>
    </location>
</feature>
<feature type="transmembrane region" description="Helical" evidence="1">
    <location>
        <begin position="552"/>
        <end position="579"/>
    </location>
</feature>
<dbReference type="EMBL" id="JAGSGD010000001">
    <property type="protein sequence ID" value="MBR7619993.1"/>
    <property type="molecule type" value="Genomic_DNA"/>
</dbReference>
<organism evidence="2 3">
    <name type="scientific">Phenylobacterium glaciei</name>
    <dbReference type="NCBI Taxonomy" id="2803784"/>
    <lineage>
        <taxon>Bacteria</taxon>
        <taxon>Pseudomonadati</taxon>
        <taxon>Pseudomonadota</taxon>
        <taxon>Alphaproteobacteria</taxon>
        <taxon>Caulobacterales</taxon>
        <taxon>Caulobacteraceae</taxon>
        <taxon>Phenylobacterium</taxon>
    </lineage>
</organism>
<protein>
    <submittedName>
        <fullName evidence="2">Uncharacterized protein</fullName>
    </submittedName>
</protein>
<feature type="transmembrane region" description="Helical" evidence="1">
    <location>
        <begin position="163"/>
        <end position="185"/>
    </location>
</feature>
<comment type="caution">
    <text evidence="2">The sequence shown here is derived from an EMBL/GenBank/DDBJ whole genome shotgun (WGS) entry which is preliminary data.</text>
</comment>
<feature type="transmembrane region" description="Helical" evidence="1">
    <location>
        <begin position="429"/>
        <end position="450"/>
    </location>
</feature>
<feature type="transmembrane region" description="Helical" evidence="1">
    <location>
        <begin position="497"/>
        <end position="520"/>
    </location>
</feature>
<feature type="transmembrane region" description="Helical" evidence="1">
    <location>
        <begin position="470"/>
        <end position="491"/>
    </location>
</feature>
<proteinExistence type="predicted"/>
<evidence type="ECO:0000313" key="2">
    <source>
        <dbReference type="EMBL" id="MBR7619993.1"/>
    </source>
</evidence>
<evidence type="ECO:0000313" key="3">
    <source>
        <dbReference type="Proteomes" id="UP000622580"/>
    </source>
</evidence>